<dbReference type="GO" id="GO:0005762">
    <property type="term" value="C:mitochondrial large ribosomal subunit"/>
    <property type="evidence" value="ECO:0007669"/>
    <property type="project" value="InterPro"/>
</dbReference>
<evidence type="ECO:0000256" key="8">
    <source>
        <dbReference type="ARBA" id="ARBA00083752"/>
    </source>
</evidence>
<dbReference type="InterPro" id="IPR019192">
    <property type="entry name" value="Ribosomal_mL40"/>
</dbReference>
<evidence type="ECO:0000256" key="9">
    <source>
        <dbReference type="SAM" id="Coils"/>
    </source>
</evidence>
<evidence type="ECO:0000313" key="10">
    <source>
        <dbReference type="EnsemblMetazoa" id="AMAM018962-PA"/>
    </source>
</evidence>
<keyword evidence="9" id="KW-0175">Coiled coil</keyword>
<comment type="subcellular location">
    <subcellularLocation>
        <location evidence="1">Mitochondrion</location>
    </subcellularLocation>
</comment>
<evidence type="ECO:0000256" key="1">
    <source>
        <dbReference type="ARBA" id="ARBA00004173"/>
    </source>
</evidence>
<evidence type="ECO:0000256" key="2">
    <source>
        <dbReference type="ARBA" id="ARBA00009360"/>
    </source>
</evidence>
<dbReference type="AlphaFoldDB" id="A0A182T3M0"/>
<evidence type="ECO:0000256" key="6">
    <source>
        <dbReference type="ARBA" id="ARBA00023274"/>
    </source>
</evidence>
<dbReference type="InterPro" id="IPR039145">
    <property type="entry name" value="Ribosomal_mL40_metazoa/plant"/>
</dbReference>
<reference evidence="11" key="1">
    <citation type="submission" date="2013-09" db="EMBL/GenBank/DDBJ databases">
        <title>The Genome Sequence of Anopheles maculatus species B.</title>
        <authorList>
            <consortium name="The Broad Institute Genomics Platform"/>
            <person name="Neafsey D.E."/>
            <person name="Besansky N."/>
            <person name="Howell P."/>
            <person name="Walton C."/>
            <person name="Young S.K."/>
            <person name="Zeng Q."/>
            <person name="Gargeya S."/>
            <person name="Fitzgerald M."/>
            <person name="Haas B."/>
            <person name="Abouelleil A."/>
            <person name="Allen A.W."/>
            <person name="Alvarado L."/>
            <person name="Arachchi H.M."/>
            <person name="Berlin A.M."/>
            <person name="Chapman S.B."/>
            <person name="Gainer-Dewar J."/>
            <person name="Goldberg J."/>
            <person name="Griggs A."/>
            <person name="Gujja S."/>
            <person name="Hansen M."/>
            <person name="Howarth C."/>
            <person name="Imamovic A."/>
            <person name="Ireland A."/>
            <person name="Larimer J."/>
            <person name="McCowan C."/>
            <person name="Murphy C."/>
            <person name="Pearson M."/>
            <person name="Poon T.W."/>
            <person name="Priest M."/>
            <person name="Roberts A."/>
            <person name="Saif S."/>
            <person name="Shea T."/>
            <person name="Sisk P."/>
            <person name="Sykes S."/>
            <person name="Wortman J."/>
            <person name="Nusbaum C."/>
            <person name="Birren B."/>
        </authorList>
    </citation>
    <scope>NUCLEOTIDE SEQUENCE [LARGE SCALE GENOMIC DNA]</scope>
    <source>
        <strain evidence="11">maculatus3</strain>
    </source>
</reference>
<comment type="similarity">
    <text evidence="2">Belongs to the mitochondrion-specific ribosomal protein mL40 family.</text>
</comment>
<dbReference type="VEuPathDB" id="VectorBase:AMAM018962"/>
<dbReference type="Proteomes" id="UP000075901">
    <property type="component" value="Unassembled WGS sequence"/>
</dbReference>
<dbReference type="Pfam" id="PF09812">
    <property type="entry name" value="MRP-L28"/>
    <property type="match status" value="1"/>
</dbReference>
<keyword evidence="5" id="KW-0496">Mitochondrion</keyword>
<reference evidence="10" key="2">
    <citation type="submission" date="2020-05" db="UniProtKB">
        <authorList>
            <consortium name="EnsemblMetazoa"/>
        </authorList>
    </citation>
    <scope>IDENTIFICATION</scope>
    <source>
        <strain evidence="10">maculatus3</strain>
    </source>
</reference>
<evidence type="ECO:0000256" key="5">
    <source>
        <dbReference type="ARBA" id="ARBA00023128"/>
    </source>
</evidence>
<dbReference type="PANTHER" id="PTHR13359">
    <property type="entry name" value="39S RIBOSOMAL PROTEIN L40, MITOCHONDRIAL"/>
    <property type="match status" value="1"/>
</dbReference>
<sequence>MLQFPILSRFVPLVGHTARSIHSSAGLLFRSTPVLCAEPLKKKKKLDPQVVKQREERKRKRLEKQIRRLEKNARQLKPIEELEVPMELIDEQAYACAQFFLVKRKRNVPKPTAALLESRALLEKQWAKYRMQETLADYQLLDRTVAAQTKALNELKLESEDLYQQAIQPDPALVPFRAQGPVATPPIKGYEQPDGEYIDVSRKWE</sequence>
<evidence type="ECO:0000256" key="7">
    <source>
        <dbReference type="ARBA" id="ARBA00035192"/>
    </source>
</evidence>
<keyword evidence="11" id="KW-1185">Reference proteome</keyword>
<proteinExistence type="inferred from homology"/>
<dbReference type="PANTHER" id="PTHR13359:SF2">
    <property type="entry name" value="LARGE RIBOSOMAL SUBUNIT PROTEIN ML40"/>
    <property type="match status" value="1"/>
</dbReference>
<keyword evidence="6" id="KW-0687">Ribonucleoprotein</keyword>
<feature type="coiled-coil region" evidence="9">
    <location>
        <begin position="52"/>
        <end position="79"/>
    </location>
</feature>
<dbReference type="EnsemblMetazoa" id="AMAM018962-RA">
    <property type="protein sequence ID" value="AMAM018962-PA"/>
    <property type="gene ID" value="AMAM018962"/>
</dbReference>
<evidence type="ECO:0000256" key="4">
    <source>
        <dbReference type="ARBA" id="ARBA00022980"/>
    </source>
</evidence>
<accession>A0A182T3M0</accession>
<keyword evidence="3" id="KW-0809">Transit peptide</keyword>
<evidence type="ECO:0000313" key="11">
    <source>
        <dbReference type="Proteomes" id="UP000075901"/>
    </source>
</evidence>
<organism evidence="10 11">
    <name type="scientific">Anopheles maculatus</name>
    <dbReference type="NCBI Taxonomy" id="74869"/>
    <lineage>
        <taxon>Eukaryota</taxon>
        <taxon>Metazoa</taxon>
        <taxon>Ecdysozoa</taxon>
        <taxon>Arthropoda</taxon>
        <taxon>Hexapoda</taxon>
        <taxon>Insecta</taxon>
        <taxon>Pterygota</taxon>
        <taxon>Neoptera</taxon>
        <taxon>Endopterygota</taxon>
        <taxon>Diptera</taxon>
        <taxon>Nematocera</taxon>
        <taxon>Culicoidea</taxon>
        <taxon>Culicidae</taxon>
        <taxon>Anophelinae</taxon>
        <taxon>Anopheles</taxon>
        <taxon>Anopheles maculatus group</taxon>
    </lineage>
</organism>
<dbReference type="Gene3D" id="6.10.250.3440">
    <property type="match status" value="1"/>
</dbReference>
<evidence type="ECO:0000256" key="3">
    <source>
        <dbReference type="ARBA" id="ARBA00022946"/>
    </source>
</evidence>
<protein>
    <recommendedName>
        <fullName evidence="7">Large ribosomal subunit protein mL40</fullName>
    </recommendedName>
    <alternativeName>
        <fullName evidence="8">39S ribosomal protein L40, mitochondrial</fullName>
    </alternativeName>
</protein>
<keyword evidence="4" id="KW-0689">Ribosomal protein</keyword>
<dbReference type="FunFam" id="6.10.250.3440:FF:000001">
    <property type="entry name" value="Mitochondrial ribosomal protein L40"/>
    <property type="match status" value="1"/>
</dbReference>
<name>A0A182T3M0_9DIPT</name>